<dbReference type="AlphaFoldDB" id="A0A1G5ACN3"/>
<sequence>MRKHIVKVLIVLLLLLGIYSLRITLLYNNNILVTNALKQEKVELTSVIEGFIQENTNVIDILNLASLFIRAHTNGEKEELEKLLSDEFRLEERNGDLFLFYEYANEKIQMPLYRSNSNYEFDYYYIKGFDYDIENKTAKAFIREIYIDEQREVASPPTFLKLGFKLINKEWQIISVEFDV</sequence>
<protein>
    <recommendedName>
        <fullName evidence="3">DUF4829 domain-containing protein</fullName>
    </recommendedName>
</protein>
<dbReference type="RefSeq" id="WP_091538616.1">
    <property type="nucleotide sequence ID" value="NZ_FMUS01000001.1"/>
</dbReference>
<dbReference type="EMBL" id="FMUS01000001">
    <property type="protein sequence ID" value="SCX75655.1"/>
    <property type="molecule type" value="Genomic_DNA"/>
</dbReference>
<organism evidence="1 2">
    <name type="scientific">Alkaliphilus peptidifermentans DSM 18978</name>
    <dbReference type="NCBI Taxonomy" id="1120976"/>
    <lineage>
        <taxon>Bacteria</taxon>
        <taxon>Bacillati</taxon>
        <taxon>Bacillota</taxon>
        <taxon>Clostridia</taxon>
        <taxon>Peptostreptococcales</taxon>
        <taxon>Natronincolaceae</taxon>
        <taxon>Alkaliphilus</taxon>
    </lineage>
</organism>
<accession>A0A1G5ACN3</accession>
<gene>
    <name evidence="1" type="ORF">SAMN03080606_00060</name>
</gene>
<dbReference type="Proteomes" id="UP000198636">
    <property type="component" value="Unassembled WGS sequence"/>
</dbReference>
<evidence type="ECO:0008006" key="3">
    <source>
        <dbReference type="Google" id="ProtNLM"/>
    </source>
</evidence>
<reference evidence="1 2" key="1">
    <citation type="submission" date="2016-10" db="EMBL/GenBank/DDBJ databases">
        <authorList>
            <person name="de Groot N.N."/>
        </authorList>
    </citation>
    <scope>NUCLEOTIDE SEQUENCE [LARGE SCALE GENOMIC DNA]</scope>
    <source>
        <strain evidence="1 2">DSM 18978</strain>
    </source>
</reference>
<keyword evidence="2" id="KW-1185">Reference proteome</keyword>
<name>A0A1G5ACN3_9FIRM</name>
<evidence type="ECO:0000313" key="1">
    <source>
        <dbReference type="EMBL" id="SCX75655.1"/>
    </source>
</evidence>
<proteinExistence type="predicted"/>
<evidence type="ECO:0000313" key="2">
    <source>
        <dbReference type="Proteomes" id="UP000198636"/>
    </source>
</evidence>
<dbReference type="OrthoDB" id="2878735at2"/>